<reference evidence="2" key="1">
    <citation type="journal article" date="2023" name="Mol. Phylogenet. Evol.">
        <title>Genome-scale phylogeny and comparative genomics of the fungal order Sordariales.</title>
        <authorList>
            <person name="Hensen N."/>
            <person name="Bonometti L."/>
            <person name="Westerberg I."/>
            <person name="Brannstrom I.O."/>
            <person name="Guillou S."/>
            <person name="Cros-Aarteil S."/>
            <person name="Calhoun S."/>
            <person name="Haridas S."/>
            <person name="Kuo A."/>
            <person name="Mondo S."/>
            <person name="Pangilinan J."/>
            <person name="Riley R."/>
            <person name="LaButti K."/>
            <person name="Andreopoulos B."/>
            <person name="Lipzen A."/>
            <person name="Chen C."/>
            <person name="Yan M."/>
            <person name="Daum C."/>
            <person name="Ng V."/>
            <person name="Clum A."/>
            <person name="Steindorff A."/>
            <person name="Ohm R.A."/>
            <person name="Martin F."/>
            <person name="Silar P."/>
            <person name="Natvig D.O."/>
            <person name="Lalanne C."/>
            <person name="Gautier V."/>
            <person name="Ament-Velasquez S.L."/>
            <person name="Kruys A."/>
            <person name="Hutchinson M.I."/>
            <person name="Powell A.J."/>
            <person name="Barry K."/>
            <person name="Miller A.N."/>
            <person name="Grigoriev I.V."/>
            <person name="Debuchy R."/>
            <person name="Gladieux P."/>
            <person name="Hiltunen Thoren M."/>
            <person name="Johannesson H."/>
        </authorList>
    </citation>
    <scope>NUCLEOTIDE SEQUENCE</scope>
    <source>
        <strain evidence="2">CBS 990.96</strain>
    </source>
</reference>
<protein>
    <recommendedName>
        <fullName evidence="4">3-carboxymuconate cyclase</fullName>
    </recommendedName>
</protein>
<comment type="caution">
    <text evidence="2">The sequence shown here is derived from an EMBL/GenBank/DDBJ whole genome shotgun (WGS) entry which is preliminary data.</text>
</comment>
<keyword evidence="3" id="KW-1185">Reference proteome</keyword>
<sequence>MKFSLLASILASTASSAAVRRQSTNCTTNTNSTSPSSSSALYFLDNNPSNSSIVSLLISPDGTLSNPILHSTNGTGSIGLSAANNGTPVETDSLFSQDSVVVSGTNLFTINAGSNTLAHFLIDPSSPQNLTLSSTTSTLGTFPNAVAFSPELSMVCVLHTGAPSTGVSCFKLDPTTNEISVLDPECSFIPLPSINQTEANQPATGPPNTASDILFNPSSTHLFVTTKGDPSSSTPGSVFSIPITNSSFGPLQESQPESLLLEFSMTFLNDSSAVITDPSFGAALVDTSSPENITLAKRTEIPDQKATCWSVYSDEKQEIYVADNANKDITVLDAGSGEIKRVIKGPEGAEGSLDLVLFGERLYVLQAASGISVLDVEGGEEEVVQSLDLGEVGDRRGWMGMGVFRGMQGSD</sequence>
<evidence type="ECO:0000313" key="3">
    <source>
        <dbReference type="Proteomes" id="UP001301958"/>
    </source>
</evidence>
<feature type="signal peptide" evidence="1">
    <location>
        <begin position="1"/>
        <end position="16"/>
    </location>
</feature>
<evidence type="ECO:0000256" key="1">
    <source>
        <dbReference type="SAM" id="SignalP"/>
    </source>
</evidence>
<evidence type="ECO:0000313" key="2">
    <source>
        <dbReference type="EMBL" id="KAK4230521.1"/>
    </source>
</evidence>
<evidence type="ECO:0008006" key="4">
    <source>
        <dbReference type="Google" id="ProtNLM"/>
    </source>
</evidence>
<dbReference type="InterPro" id="IPR011044">
    <property type="entry name" value="Quino_amine_DH_bsu"/>
</dbReference>
<proteinExistence type="predicted"/>
<dbReference type="Gene3D" id="2.130.10.10">
    <property type="entry name" value="YVTN repeat-like/Quinoprotein amine dehydrogenase"/>
    <property type="match status" value="2"/>
</dbReference>
<feature type="chain" id="PRO_5042960368" description="3-carboxymuconate cyclase" evidence="1">
    <location>
        <begin position="17"/>
        <end position="411"/>
    </location>
</feature>
<dbReference type="InterPro" id="IPR015943">
    <property type="entry name" value="WD40/YVTN_repeat-like_dom_sf"/>
</dbReference>
<dbReference type="Proteomes" id="UP001301958">
    <property type="component" value="Unassembled WGS sequence"/>
</dbReference>
<organism evidence="2 3">
    <name type="scientific">Podospora fimiseda</name>
    <dbReference type="NCBI Taxonomy" id="252190"/>
    <lineage>
        <taxon>Eukaryota</taxon>
        <taxon>Fungi</taxon>
        <taxon>Dikarya</taxon>
        <taxon>Ascomycota</taxon>
        <taxon>Pezizomycotina</taxon>
        <taxon>Sordariomycetes</taxon>
        <taxon>Sordariomycetidae</taxon>
        <taxon>Sordariales</taxon>
        <taxon>Podosporaceae</taxon>
        <taxon>Podospora</taxon>
    </lineage>
</organism>
<accession>A0AAN7H044</accession>
<reference evidence="2" key="2">
    <citation type="submission" date="2023-05" db="EMBL/GenBank/DDBJ databases">
        <authorList>
            <consortium name="Lawrence Berkeley National Laboratory"/>
            <person name="Steindorff A."/>
            <person name="Hensen N."/>
            <person name="Bonometti L."/>
            <person name="Westerberg I."/>
            <person name="Brannstrom I.O."/>
            <person name="Guillou S."/>
            <person name="Cros-Aarteil S."/>
            <person name="Calhoun S."/>
            <person name="Haridas S."/>
            <person name="Kuo A."/>
            <person name="Mondo S."/>
            <person name="Pangilinan J."/>
            <person name="Riley R."/>
            <person name="Labutti K."/>
            <person name="Andreopoulos B."/>
            <person name="Lipzen A."/>
            <person name="Chen C."/>
            <person name="Yanf M."/>
            <person name="Daum C."/>
            <person name="Ng V."/>
            <person name="Clum A."/>
            <person name="Ohm R."/>
            <person name="Martin F."/>
            <person name="Silar P."/>
            <person name="Natvig D."/>
            <person name="Lalanne C."/>
            <person name="Gautier V."/>
            <person name="Ament-Velasquez S.L."/>
            <person name="Kruys A."/>
            <person name="Hutchinson M.I."/>
            <person name="Powell A.J."/>
            <person name="Barry K."/>
            <person name="Miller A.N."/>
            <person name="Grigoriev I.V."/>
            <person name="Debuchy R."/>
            <person name="Gladieux P."/>
            <person name="Thoren M.H."/>
            <person name="Johannesson H."/>
        </authorList>
    </citation>
    <scope>NUCLEOTIDE SEQUENCE</scope>
    <source>
        <strain evidence="2">CBS 990.96</strain>
    </source>
</reference>
<dbReference type="AlphaFoldDB" id="A0AAN7H044"/>
<dbReference type="SUPFAM" id="SSF50969">
    <property type="entry name" value="YVTN repeat-like/Quinoprotein amine dehydrogenase"/>
    <property type="match status" value="1"/>
</dbReference>
<keyword evidence="1" id="KW-0732">Signal</keyword>
<gene>
    <name evidence="2" type="ORF">QBC38DRAFT_29771</name>
</gene>
<dbReference type="EMBL" id="MU865298">
    <property type="protein sequence ID" value="KAK4230521.1"/>
    <property type="molecule type" value="Genomic_DNA"/>
</dbReference>
<name>A0AAN7H044_9PEZI</name>